<keyword evidence="4" id="KW-1185">Reference proteome</keyword>
<keyword evidence="1" id="KW-0472">Membrane</keyword>
<evidence type="ECO:0000313" key="4">
    <source>
        <dbReference type="Proteomes" id="UP000237883"/>
    </source>
</evidence>
<dbReference type="AlphaFoldDB" id="A0A2S0L405"/>
<organism evidence="2 4">
    <name type="scientific">Mogibacterium diversum</name>
    <dbReference type="NCBI Taxonomy" id="114527"/>
    <lineage>
        <taxon>Bacteria</taxon>
        <taxon>Bacillati</taxon>
        <taxon>Bacillota</taxon>
        <taxon>Clostridia</taxon>
        <taxon>Peptostreptococcales</taxon>
        <taxon>Anaerovoracaceae</taxon>
        <taxon>Mogibacterium</taxon>
    </lineage>
</organism>
<keyword evidence="1" id="KW-1133">Transmembrane helix</keyword>
<feature type="transmembrane region" description="Helical" evidence="1">
    <location>
        <begin position="6"/>
        <end position="27"/>
    </location>
</feature>
<dbReference type="GeneID" id="78391314"/>
<reference evidence="2" key="1">
    <citation type="submission" date="2018-02" db="EMBL/GenBank/DDBJ databases">
        <authorList>
            <person name="Cohen D.B."/>
            <person name="Kent A.D."/>
        </authorList>
    </citation>
    <scope>NUCLEOTIDE SEQUENCE [LARGE SCALE GENOMIC DNA]</scope>
    <source>
        <strain evidence="2">CCUG 47132</strain>
    </source>
</reference>
<dbReference type="KEGG" id="mdv:C5Q96_03460"/>
<reference evidence="4" key="2">
    <citation type="submission" date="2018-02" db="EMBL/GenBank/DDBJ databases">
        <authorList>
            <person name="Holder M.E."/>
            <person name="Ajami N.J."/>
            <person name="Petrosino J.F."/>
        </authorList>
    </citation>
    <scope>NUCLEOTIDE SEQUENCE [LARGE SCALE GENOMIC DNA]</scope>
    <source>
        <strain evidence="4">CCUG 47132</strain>
    </source>
</reference>
<protein>
    <submittedName>
        <fullName evidence="2">Uncharacterized protein</fullName>
    </submittedName>
</protein>
<reference evidence="3" key="3">
    <citation type="submission" date="2020-04" db="EMBL/GenBank/DDBJ databases">
        <title>Deep metagenomics examines the oral microbiome during advanced dental caries in children, revealing novel taxa and co-occurrences with host molecules.</title>
        <authorList>
            <person name="Baker J.L."/>
            <person name="Morton J.T."/>
            <person name="Dinis M."/>
            <person name="Alvarez R."/>
            <person name="Tran N.C."/>
            <person name="Knight R."/>
            <person name="Edlund A."/>
        </authorList>
    </citation>
    <scope>NUCLEOTIDE SEQUENCE</scope>
    <source>
        <strain evidence="3">JCVI_24_bin.8</strain>
    </source>
</reference>
<sequence length="68" mass="7866">MLNEILHFTVLSLVGSLALVFISKVILNKLLRRNVNYYEGTEINEEMELIQHAGLDASYLERRTDDDK</sequence>
<proteinExistence type="predicted"/>
<dbReference type="Proteomes" id="UP000722050">
    <property type="component" value="Unassembled WGS sequence"/>
</dbReference>
<dbReference type="Proteomes" id="UP000237883">
    <property type="component" value="Chromosome"/>
</dbReference>
<dbReference type="EMBL" id="JABZQH010000020">
    <property type="protein sequence ID" value="MBF1351708.1"/>
    <property type="molecule type" value="Genomic_DNA"/>
</dbReference>
<evidence type="ECO:0000256" key="1">
    <source>
        <dbReference type="SAM" id="Phobius"/>
    </source>
</evidence>
<keyword evidence="1" id="KW-0812">Transmembrane</keyword>
<dbReference type="RefSeq" id="WP_106057023.1">
    <property type="nucleotide sequence ID" value="NZ_CAURSC010000002.1"/>
</dbReference>
<dbReference type="EMBL" id="CP027228">
    <property type="protein sequence ID" value="AVM47944.1"/>
    <property type="molecule type" value="Genomic_DNA"/>
</dbReference>
<evidence type="ECO:0000313" key="3">
    <source>
        <dbReference type="EMBL" id="MBF1351708.1"/>
    </source>
</evidence>
<name>A0A2S0L405_9FIRM</name>
<dbReference type="OrthoDB" id="9878823at2"/>
<accession>A0A2S0L405</accession>
<evidence type="ECO:0000313" key="2">
    <source>
        <dbReference type="EMBL" id="AVM47944.1"/>
    </source>
</evidence>
<gene>
    <name evidence="2" type="ORF">C5Q96_03460</name>
    <name evidence="3" type="ORF">HXM71_01120</name>
</gene>